<dbReference type="OrthoDB" id="9810259at2"/>
<evidence type="ECO:0000313" key="11">
    <source>
        <dbReference type="EMBL" id="SFB76503.1"/>
    </source>
</evidence>
<evidence type="ECO:0000256" key="10">
    <source>
        <dbReference type="RuleBase" id="RU004181"/>
    </source>
</evidence>
<sequence length="215" mass="24542">MQDSQQKSQDFYKYYLVSLLVIGIDQAVKLGVHFNMEYGAAGEIKIFGDWFKLYYIRNPGMAFGMELGHQYGKLMLSVFRLFAMFAIAYYLRYLAIRHTHKGFLYCLALILGGAVGNLVDSIFYGVWLDIPAPNASTPWFHGQVVDMLYVDLWQGILPDWVPIWGGEFFSFWPIFNIADSAIFVGVVAILIFQNTFFPQPKDAESNAPAEKKETE</sequence>
<dbReference type="STRING" id="927664.SAMN05421780_101358"/>
<evidence type="ECO:0000256" key="8">
    <source>
        <dbReference type="ARBA" id="ARBA00023136"/>
    </source>
</evidence>
<comment type="catalytic activity">
    <reaction evidence="9">
        <text>Release of signal peptides from bacterial membrane prolipoproteins. Hydrolyzes -Xaa-Yaa-Zaa-|-(S,diacylglyceryl)Cys-, in which Xaa is hydrophobic (preferably Leu), and Yaa (Ala or Ser) and Zaa (Gly or Ala) have small, neutral side chains.</text>
        <dbReference type="EC" id="3.4.23.36"/>
    </reaction>
</comment>
<dbReference type="NCBIfam" id="NF011369">
    <property type="entry name" value="PRK14788.1"/>
    <property type="match status" value="1"/>
</dbReference>
<feature type="transmembrane region" description="Helical" evidence="9">
    <location>
        <begin position="71"/>
        <end position="91"/>
    </location>
</feature>
<organism evidence="11 12">
    <name type="scientific">Flexibacter flexilis DSM 6793</name>
    <dbReference type="NCBI Taxonomy" id="927664"/>
    <lineage>
        <taxon>Bacteria</taxon>
        <taxon>Pseudomonadati</taxon>
        <taxon>Bacteroidota</taxon>
        <taxon>Cytophagia</taxon>
        <taxon>Cytophagales</taxon>
        <taxon>Flexibacteraceae</taxon>
        <taxon>Flexibacter</taxon>
    </lineage>
</organism>
<evidence type="ECO:0000256" key="1">
    <source>
        <dbReference type="ARBA" id="ARBA00006139"/>
    </source>
</evidence>
<keyword evidence="2 9" id="KW-1003">Cell membrane</keyword>
<comment type="similarity">
    <text evidence="1 9 10">Belongs to the peptidase A8 family.</text>
</comment>
<dbReference type="HAMAP" id="MF_00161">
    <property type="entry name" value="LspA"/>
    <property type="match status" value="1"/>
</dbReference>
<protein>
    <recommendedName>
        <fullName evidence="9">Lipoprotein signal peptidase</fullName>
        <ecNumber evidence="9">3.4.23.36</ecNumber>
    </recommendedName>
    <alternativeName>
        <fullName evidence="9">Prolipoprotein signal peptidase</fullName>
    </alternativeName>
    <alternativeName>
        <fullName evidence="9">Signal peptidase II</fullName>
        <shortName evidence="9">SPase II</shortName>
    </alternativeName>
</protein>
<dbReference type="UniPathway" id="UPA00665"/>
<keyword evidence="3 9" id="KW-0645">Protease</keyword>
<keyword evidence="8 9" id="KW-0472">Membrane</keyword>
<comment type="subcellular location">
    <subcellularLocation>
        <location evidence="9">Cell membrane</location>
        <topology evidence="9">Multi-pass membrane protein</topology>
    </subcellularLocation>
</comment>
<accession>A0A1I1DVA3</accession>
<dbReference type="EC" id="3.4.23.36" evidence="9"/>
<dbReference type="GO" id="GO:0005886">
    <property type="term" value="C:plasma membrane"/>
    <property type="evidence" value="ECO:0007669"/>
    <property type="project" value="UniProtKB-SubCell"/>
</dbReference>
<dbReference type="InterPro" id="IPR001872">
    <property type="entry name" value="Peptidase_A8"/>
</dbReference>
<dbReference type="PRINTS" id="PR00781">
    <property type="entry name" value="LIPOSIGPTASE"/>
</dbReference>
<comment type="pathway">
    <text evidence="9">Protein modification; lipoprotein biosynthesis (signal peptide cleavage).</text>
</comment>
<evidence type="ECO:0000256" key="3">
    <source>
        <dbReference type="ARBA" id="ARBA00022670"/>
    </source>
</evidence>
<dbReference type="Pfam" id="PF01252">
    <property type="entry name" value="Peptidase_A8"/>
    <property type="match status" value="1"/>
</dbReference>
<feature type="transmembrane region" description="Helical" evidence="9">
    <location>
        <begin position="12"/>
        <end position="28"/>
    </location>
</feature>
<gene>
    <name evidence="9" type="primary">lspA</name>
    <name evidence="11" type="ORF">SAMN05421780_101358</name>
</gene>
<evidence type="ECO:0000256" key="9">
    <source>
        <dbReference type="HAMAP-Rule" id="MF_00161"/>
    </source>
</evidence>
<feature type="transmembrane region" description="Helical" evidence="9">
    <location>
        <begin position="169"/>
        <end position="192"/>
    </location>
</feature>
<reference evidence="11 12" key="1">
    <citation type="submission" date="2016-10" db="EMBL/GenBank/DDBJ databases">
        <authorList>
            <person name="de Groot N.N."/>
        </authorList>
    </citation>
    <scope>NUCLEOTIDE SEQUENCE [LARGE SCALE GENOMIC DNA]</scope>
    <source>
        <strain evidence="11 12">DSM 6793</strain>
    </source>
</reference>
<keyword evidence="5 9" id="KW-0064">Aspartyl protease</keyword>
<comment type="function">
    <text evidence="9">This protein specifically catalyzes the removal of signal peptides from prolipoproteins.</text>
</comment>
<dbReference type="GO" id="GO:0004190">
    <property type="term" value="F:aspartic-type endopeptidase activity"/>
    <property type="evidence" value="ECO:0007669"/>
    <property type="project" value="UniProtKB-UniRule"/>
</dbReference>
<keyword evidence="4 9" id="KW-0812">Transmembrane</keyword>
<dbReference type="AlphaFoldDB" id="A0A1I1DVA3"/>
<proteinExistence type="inferred from homology"/>
<dbReference type="PANTHER" id="PTHR33695:SF1">
    <property type="entry name" value="LIPOPROTEIN SIGNAL PEPTIDASE"/>
    <property type="match status" value="1"/>
</dbReference>
<evidence type="ECO:0000256" key="2">
    <source>
        <dbReference type="ARBA" id="ARBA00022475"/>
    </source>
</evidence>
<dbReference type="PANTHER" id="PTHR33695">
    <property type="entry name" value="LIPOPROTEIN SIGNAL PEPTIDASE"/>
    <property type="match status" value="1"/>
</dbReference>
<dbReference type="EMBL" id="FOLE01000001">
    <property type="protein sequence ID" value="SFB76503.1"/>
    <property type="molecule type" value="Genomic_DNA"/>
</dbReference>
<evidence type="ECO:0000256" key="4">
    <source>
        <dbReference type="ARBA" id="ARBA00022692"/>
    </source>
</evidence>
<evidence type="ECO:0000256" key="5">
    <source>
        <dbReference type="ARBA" id="ARBA00022750"/>
    </source>
</evidence>
<evidence type="ECO:0000256" key="6">
    <source>
        <dbReference type="ARBA" id="ARBA00022801"/>
    </source>
</evidence>
<evidence type="ECO:0000313" key="12">
    <source>
        <dbReference type="Proteomes" id="UP000199514"/>
    </source>
</evidence>
<feature type="active site" evidence="9">
    <location>
        <position position="179"/>
    </location>
</feature>
<dbReference type="RefSeq" id="WP_091506307.1">
    <property type="nucleotide sequence ID" value="NZ_FOLE01000001.1"/>
</dbReference>
<dbReference type="Proteomes" id="UP000199514">
    <property type="component" value="Unassembled WGS sequence"/>
</dbReference>
<dbReference type="GO" id="GO:0006508">
    <property type="term" value="P:proteolysis"/>
    <property type="evidence" value="ECO:0007669"/>
    <property type="project" value="UniProtKB-KW"/>
</dbReference>
<keyword evidence="7 9" id="KW-1133">Transmembrane helix</keyword>
<keyword evidence="6 9" id="KW-0378">Hydrolase</keyword>
<name>A0A1I1DVA3_9BACT</name>
<feature type="transmembrane region" description="Helical" evidence="9">
    <location>
        <begin position="103"/>
        <end position="127"/>
    </location>
</feature>
<evidence type="ECO:0000256" key="7">
    <source>
        <dbReference type="ARBA" id="ARBA00022989"/>
    </source>
</evidence>
<keyword evidence="12" id="KW-1185">Reference proteome</keyword>
<feature type="active site" evidence="9">
    <location>
        <position position="146"/>
    </location>
</feature>